<accession>A0A453CV02</accession>
<keyword evidence="3" id="KW-1185">Reference proteome</keyword>
<reference evidence="2" key="5">
    <citation type="journal article" date="2021" name="G3 (Bethesda)">
        <title>Aegilops tauschii genome assembly Aet v5.0 features greater sequence contiguity and improved annotation.</title>
        <authorList>
            <person name="Wang L."/>
            <person name="Zhu T."/>
            <person name="Rodriguez J.C."/>
            <person name="Deal K.R."/>
            <person name="Dubcovsky J."/>
            <person name="McGuire P.E."/>
            <person name="Lux T."/>
            <person name="Spannagl M."/>
            <person name="Mayer K.F.X."/>
            <person name="Baldrich P."/>
            <person name="Meyers B.C."/>
            <person name="Huo N."/>
            <person name="Gu Y.Q."/>
            <person name="Zhou H."/>
            <person name="Devos K.M."/>
            <person name="Bennetzen J.L."/>
            <person name="Unver T."/>
            <person name="Budak H."/>
            <person name="Gulick P.J."/>
            <person name="Galiba G."/>
            <person name="Kalapos B."/>
            <person name="Nelson D.R."/>
            <person name="Li P."/>
            <person name="You F.M."/>
            <person name="Luo M.C."/>
            <person name="Dvorak J."/>
        </authorList>
    </citation>
    <scope>NUCLEOTIDE SEQUENCE [LARGE SCALE GENOMIC DNA]</scope>
    <source>
        <strain evidence="2">cv. AL8/78</strain>
    </source>
</reference>
<protein>
    <recommendedName>
        <fullName evidence="1">DUF8040 domain-containing protein</fullName>
    </recommendedName>
</protein>
<dbReference type="AlphaFoldDB" id="A0A453CV02"/>
<reference evidence="3" key="2">
    <citation type="journal article" date="2017" name="Nat. Plants">
        <title>The Aegilops tauschii genome reveals multiple impacts of transposons.</title>
        <authorList>
            <person name="Zhao G."/>
            <person name="Zou C."/>
            <person name="Li K."/>
            <person name="Wang K."/>
            <person name="Li T."/>
            <person name="Gao L."/>
            <person name="Zhang X."/>
            <person name="Wang H."/>
            <person name="Yang Z."/>
            <person name="Liu X."/>
            <person name="Jiang W."/>
            <person name="Mao L."/>
            <person name="Kong X."/>
            <person name="Jiao Y."/>
            <person name="Jia J."/>
        </authorList>
    </citation>
    <scope>NUCLEOTIDE SEQUENCE [LARGE SCALE GENOMIC DNA]</scope>
    <source>
        <strain evidence="3">cv. AL8/78</strain>
    </source>
</reference>
<evidence type="ECO:0000259" key="1">
    <source>
        <dbReference type="Pfam" id="PF26138"/>
    </source>
</evidence>
<reference evidence="2" key="4">
    <citation type="submission" date="2019-03" db="UniProtKB">
        <authorList>
            <consortium name="EnsemblPlants"/>
        </authorList>
    </citation>
    <scope>IDENTIFICATION</scope>
</reference>
<dbReference type="EnsemblPlants" id="AET2Gv20972800.1">
    <property type="protein sequence ID" value="AET2Gv20972800.1"/>
    <property type="gene ID" value="AET2Gv20972800"/>
</dbReference>
<proteinExistence type="predicted"/>
<organism evidence="2 3">
    <name type="scientific">Aegilops tauschii subsp. strangulata</name>
    <name type="common">Goatgrass</name>
    <dbReference type="NCBI Taxonomy" id="200361"/>
    <lineage>
        <taxon>Eukaryota</taxon>
        <taxon>Viridiplantae</taxon>
        <taxon>Streptophyta</taxon>
        <taxon>Embryophyta</taxon>
        <taxon>Tracheophyta</taxon>
        <taxon>Spermatophyta</taxon>
        <taxon>Magnoliopsida</taxon>
        <taxon>Liliopsida</taxon>
        <taxon>Poales</taxon>
        <taxon>Poaceae</taxon>
        <taxon>BOP clade</taxon>
        <taxon>Pooideae</taxon>
        <taxon>Triticodae</taxon>
        <taxon>Triticeae</taxon>
        <taxon>Triticinae</taxon>
        <taxon>Aegilops</taxon>
    </lineage>
</organism>
<reference evidence="3" key="1">
    <citation type="journal article" date="2014" name="Science">
        <title>Ancient hybridizations among the ancestral genomes of bread wheat.</title>
        <authorList>
            <consortium name="International Wheat Genome Sequencing Consortium,"/>
            <person name="Marcussen T."/>
            <person name="Sandve S.R."/>
            <person name="Heier L."/>
            <person name="Spannagl M."/>
            <person name="Pfeifer M."/>
            <person name="Jakobsen K.S."/>
            <person name="Wulff B.B."/>
            <person name="Steuernagel B."/>
            <person name="Mayer K.F."/>
            <person name="Olsen O.A."/>
        </authorList>
    </citation>
    <scope>NUCLEOTIDE SEQUENCE [LARGE SCALE GENOMIC DNA]</scope>
    <source>
        <strain evidence="3">cv. AL8/78</strain>
    </source>
</reference>
<dbReference type="InterPro" id="IPR058353">
    <property type="entry name" value="DUF8040"/>
</dbReference>
<evidence type="ECO:0000313" key="3">
    <source>
        <dbReference type="Proteomes" id="UP000015105"/>
    </source>
</evidence>
<sequence>MMSFILPILHRMSNRGPIERNQRHSSILYGKKRVDDILTGHVKNCLVAYRMEPHIFRALASYLRRENL</sequence>
<feature type="domain" description="DUF8040" evidence="1">
    <location>
        <begin position="26"/>
        <end position="67"/>
    </location>
</feature>
<reference evidence="2" key="3">
    <citation type="journal article" date="2017" name="Nature">
        <title>Genome sequence of the progenitor of the wheat D genome Aegilops tauschii.</title>
        <authorList>
            <person name="Luo M.C."/>
            <person name="Gu Y.Q."/>
            <person name="Puiu D."/>
            <person name="Wang H."/>
            <person name="Twardziok S.O."/>
            <person name="Deal K.R."/>
            <person name="Huo N."/>
            <person name="Zhu T."/>
            <person name="Wang L."/>
            <person name="Wang Y."/>
            <person name="McGuire P.E."/>
            <person name="Liu S."/>
            <person name="Long H."/>
            <person name="Ramasamy R.K."/>
            <person name="Rodriguez J.C."/>
            <person name="Van S.L."/>
            <person name="Yuan L."/>
            <person name="Wang Z."/>
            <person name="Xia Z."/>
            <person name="Xiao L."/>
            <person name="Anderson O.D."/>
            <person name="Ouyang S."/>
            <person name="Liang Y."/>
            <person name="Zimin A.V."/>
            <person name="Pertea G."/>
            <person name="Qi P."/>
            <person name="Bennetzen J.L."/>
            <person name="Dai X."/>
            <person name="Dawson M.W."/>
            <person name="Muller H.G."/>
            <person name="Kugler K."/>
            <person name="Rivarola-Duarte L."/>
            <person name="Spannagl M."/>
            <person name="Mayer K.F.X."/>
            <person name="Lu F.H."/>
            <person name="Bevan M.W."/>
            <person name="Leroy P."/>
            <person name="Li P."/>
            <person name="You F.M."/>
            <person name="Sun Q."/>
            <person name="Liu Z."/>
            <person name="Lyons E."/>
            <person name="Wicker T."/>
            <person name="Salzberg S.L."/>
            <person name="Devos K.M."/>
            <person name="Dvorak J."/>
        </authorList>
    </citation>
    <scope>NUCLEOTIDE SEQUENCE [LARGE SCALE GENOMIC DNA]</scope>
    <source>
        <strain evidence="2">cv. AL8/78</strain>
    </source>
</reference>
<dbReference type="Proteomes" id="UP000015105">
    <property type="component" value="Chromosome 2D"/>
</dbReference>
<name>A0A453CV02_AEGTS</name>
<dbReference type="Gramene" id="AET2Gv20972800.1">
    <property type="protein sequence ID" value="AET2Gv20972800.1"/>
    <property type="gene ID" value="AET2Gv20972800"/>
</dbReference>
<evidence type="ECO:0000313" key="2">
    <source>
        <dbReference type="EnsemblPlants" id="AET2Gv20972800.1"/>
    </source>
</evidence>
<dbReference type="Pfam" id="PF26138">
    <property type="entry name" value="DUF8040"/>
    <property type="match status" value="1"/>
</dbReference>